<dbReference type="RefSeq" id="WP_032714904.1">
    <property type="nucleotide sequence ID" value="NZ_QJTX01000003.1"/>
</dbReference>
<dbReference type="Proteomes" id="UP000276886">
    <property type="component" value="Unassembled WGS sequence"/>
</dbReference>
<sequence>MPVKYNNIRHTLKTVFCSDFNLTEDVAIDIYVNSLNSSGKTDEMRYELAECLRDQNVSWRDMLVNDEYEVLDFETEQEAKDYIKRILWQPLDEKTN</sequence>
<proteinExistence type="predicted"/>
<accession>A0A2V4QJR0</accession>
<dbReference type="EMBL" id="RBPQ01000139">
    <property type="protein sequence ID" value="RMO27428.1"/>
    <property type="molecule type" value="Genomic_DNA"/>
</dbReference>
<dbReference type="AlphaFoldDB" id="A0A2V4QJR0"/>
<evidence type="ECO:0000313" key="2">
    <source>
        <dbReference type="Proteomes" id="UP000276886"/>
    </source>
</evidence>
<gene>
    <name evidence="1" type="ORF">ALQ44_00837</name>
</gene>
<comment type="caution">
    <text evidence="1">The sequence shown here is derived from an EMBL/GenBank/DDBJ whole genome shotgun (WGS) entry which is preliminary data.</text>
</comment>
<protein>
    <submittedName>
        <fullName evidence="1">Uncharacterized protein</fullName>
    </submittedName>
</protein>
<reference evidence="1 2" key="1">
    <citation type="submission" date="2018-08" db="EMBL/GenBank/DDBJ databases">
        <title>Recombination of ecologically and evolutionarily significant loci maintains genetic cohesion in the Pseudomonas syringae species complex.</title>
        <authorList>
            <person name="Dillon M."/>
            <person name="Thakur S."/>
            <person name="Almeida R.N.D."/>
            <person name="Weir B.S."/>
            <person name="Guttman D.S."/>
        </authorList>
    </citation>
    <scope>NUCLEOTIDE SEQUENCE [LARGE SCALE GENOMIC DNA]</scope>
    <source>
        <strain evidence="1 2">ICMP 2788</strain>
    </source>
</reference>
<organism evidence="1 2">
    <name type="scientific">Pseudomonas syringae pv. pisi</name>
    <dbReference type="NCBI Taxonomy" id="59510"/>
    <lineage>
        <taxon>Bacteria</taxon>
        <taxon>Pseudomonadati</taxon>
        <taxon>Pseudomonadota</taxon>
        <taxon>Gammaproteobacteria</taxon>
        <taxon>Pseudomonadales</taxon>
        <taxon>Pseudomonadaceae</taxon>
        <taxon>Pseudomonas</taxon>
        <taxon>Pseudomonas syringae</taxon>
    </lineage>
</organism>
<name>A0A2V4QJR0_PSESJ</name>
<evidence type="ECO:0000313" key="1">
    <source>
        <dbReference type="EMBL" id="RMO27428.1"/>
    </source>
</evidence>